<reference evidence="7 8" key="1">
    <citation type="submission" date="2022-04" db="EMBL/GenBank/DDBJ databases">
        <title>The arsenic-methylating capacity of Chitinophaga filiformis YT5 during chitin decomposition.</title>
        <authorList>
            <person name="Chen G."/>
            <person name="Liang Y."/>
        </authorList>
    </citation>
    <scope>NUCLEOTIDE SEQUENCE [LARGE SCALE GENOMIC DNA]</scope>
    <source>
        <strain evidence="7 8">YT5</strain>
    </source>
</reference>
<dbReference type="InterPro" id="IPR039425">
    <property type="entry name" value="RNA_pol_sigma-70-like"/>
</dbReference>
<proteinExistence type="inferred from homology"/>
<keyword evidence="3" id="KW-0731">Sigma factor</keyword>
<feature type="domain" description="RNA polymerase sigma factor 70 region 4 type 2" evidence="6">
    <location>
        <begin position="131"/>
        <end position="170"/>
    </location>
</feature>
<protein>
    <submittedName>
        <fullName evidence="7">Sigma-70 family RNA polymerase sigma factor</fullName>
    </submittedName>
</protein>
<dbReference type="PANTHER" id="PTHR43133">
    <property type="entry name" value="RNA POLYMERASE ECF-TYPE SIGMA FACTO"/>
    <property type="match status" value="1"/>
</dbReference>
<dbReference type="InterPro" id="IPR014284">
    <property type="entry name" value="RNA_pol_sigma-70_dom"/>
</dbReference>
<dbReference type="RefSeq" id="WP_247811997.1">
    <property type="nucleotide sequence ID" value="NZ_CP095855.1"/>
</dbReference>
<name>A0ABY4I1K2_CHIFI</name>
<organism evidence="7 8">
    <name type="scientific">Chitinophaga filiformis</name>
    <name type="common">Myxococcus filiformis</name>
    <name type="synonym">Flexibacter filiformis</name>
    <dbReference type="NCBI Taxonomy" id="104663"/>
    <lineage>
        <taxon>Bacteria</taxon>
        <taxon>Pseudomonadati</taxon>
        <taxon>Bacteroidota</taxon>
        <taxon>Chitinophagia</taxon>
        <taxon>Chitinophagales</taxon>
        <taxon>Chitinophagaceae</taxon>
        <taxon>Chitinophaga</taxon>
    </lineage>
</organism>
<dbReference type="NCBIfam" id="TIGR02937">
    <property type="entry name" value="sigma70-ECF"/>
    <property type="match status" value="1"/>
</dbReference>
<dbReference type="InterPro" id="IPR013249">
    <property type="entry name" value="RNA_pol_sigma70_r4_t2"/>
</dbReference>
<evidence type="ECO:0000256" key="3">
    <source>
        <dbReference type="ARBA" id="ARBA00023082"/>
    </source>
</evidence>
<accession>A0ABY4I1K2</accession>
<dbReference type="InterPro" id="IPR013325">
    <property type="entry name" value="RNA_pol_sigma_r2"/>
</dbReference>
<feature type="domain" description="RNA polymerase sigma-70 region 2" evidence="5">
    <location>
        <begin position="24"/>
        <end position="88"/>
    </location>
</feature>
<dbReference type="Gene3D" id="1.10.10.10">
    <property type="entry name" value="Winged helix-like DNA-binding domain superfamily/Winged helix DNA-binding domain"/>
    <property type="match status" value="1"/>
</dbReference>
<dbReference type="Proteomes" id="UP000830198">
    <property type="component" value="Chromosome"/>
</dbReference>
<dbReference type="Pfam" id="PF04542">
    <property type="entry name" value="Sigma70_r2"/>
    <property type="match status" value="1"/>
</dbReference>
<evidence type="ECO:0000256" key="1">
    <source>
        <dbReference type="ARBA" id="ARBA00010641"/>
    </source>
</evidence>
<dbReference type="PANTHER" id="PTHR43133:SF46">
    <property type="entry name" value="RNA POLYMERASE SIGMA-70 FACTOR ECF SUBFAMILY"/>
    <property type="match status" value="1"/>
</dbReference>
<dbReference type="Gene3D" id="1.10.1740.10">
    <property type="match status" value="1"/>
</dbReference>
<evidence type="ECO:0000259" key="5">
    <source>
        <dbReference type="Pfam" id="PF04542"/>
    </source>
</evidence>
<comment type="similarity">
    <text evidence="1">Belongs to the sigma-70 factor family. ECF subfamily.</text>
</comment>
<dbReference type="SUPFAM" id="SSF88659">
    <property type="entry name" value="Sigma3 and sigma4 domains of RNA polymerase sigma factors"/>
    <property type="match status" value="1"/>
</dbReference>
<gene>
    <name evidence="7" type="ORF">MYF79_00315</name>
</gene>
<evidence type="ECO:0000256" key="2">
    <source>
        <dbReference type="ARBA" id="ARBA00023015"/>
    </source>
</evidence>
<sequence length="182" mass="21743">MMLFHEEELLLSVKRGDASAFATLYKRYRPQLLMEAYQKVRNQQEAEDIVQEIFTSLWQRRRELAINISLKHYLYRAVHLQYAYKCRRNEVARRFVSHAWYTSPESAVPRNLENKELGQQIREAARHVSAPACRKVFELLYLQDWSHKEIAQDMNIQPQVVKNQVSRALKVIRTRLREEEVV</sequence>
<keyword evidence="8" id="KW-1185">Reference proteome</keyword>
<evidence type="ECO:0000313" key="8">
    <source>
        <dbReference type="Proteomes" id="UP000830198"/>
    </source>
</evidence>
<evidence type="ECO:0000313" key="7">
    <source>
        <dbReference type="EMBL" id="UPK69730.1"/>
    </source>
</evidence>
<keyword evidence="2" id="KW-0805">Transcription regulation</keyword>
<evidence type="ECO:0000256" key="4">
    <source>
        <dbReference type="ARBA" id="ARBA00023163"/>
    </source>
</evidence>
<dbReference type="InterPro" id="IPR013324">
    <property type="entry name" value="RNA_pol_sigma_r3/r4-like"/>
</dbReference>
<dbReference type="Pfam" id="PF08281">
    <property type="entry name" value="Sigma70_r4_2"/>
    <property type="match status" value="1"/>
</dbReference>
<dbReference type="InterPro" id="IPR007627">
    <property type="entry name" value="RNA_pol_sigma70_r2"/>
</dbReference>
<dbReference type="EMBL" id="CP095855">
    <property type="protein sequence ID" value="UPK69730.1"/>
    <property type="molecule type" value="Genomic_DNA"/>
</dbReference>
<keyword evidence="4" id="KW-0804">Transcription</keyword>
<dbReference type="InterPro" id="IPR036388">
    <property type="entry name" value="WH-like_DNA-bd_sf"/>
</dbReference>
<evidence type="ECO:0000259" key="6">
    <source>
        <dbReference type="Pfam" id="PF08281"/>
    </source>
</evidence>
<dbReference type="SUPFAM" id="SSF88946">
    <property type="entry name" value="Sigma2 domain of RNA polymerase sigma factors"/>
    <property type="match status" value="1"/>
</dbReference>